<protein>
    <recommendedName>
        <fullName evidence="3">Transposase</fullName>
    </recommendedName>
</protein>
<dbReference type="AlphaFoldDB" id="A0AAV5L6B8"/>
<reference evidence="1 2" key="1">
    <citation type="journal article" date="2021" name="Commun. Biol.">
        <title>The genome of Shorea leprosula (Dipterocarpaceae) highlights the ecological relevance of drought in aseasonal tropical rainforests.</title>
        <authorList>
            <person name="Ng K.K.S."/>
            <person name="Kobayashi M.J."/>
            <person name="Fawcett J.A."/>
            <person name="Hatakeyama M."/>
            <person name="Paape T."/>
            <person name="Ng C.H."/>
            <person name="Ang C.C."/>
            <person name="Tnah L.H."/>
            <person name="Lee C.T."/>
            <person name="Nishiyama T."/>
            <person name="Sese J."/>
            <person name="O'Brien M.J."/>
            <person name="Copetti D."/>
            <person name="Mohd Noor M.I."/>
            <person name="Ong R.C."/>
            <person name="Putra M."/>
            <person name="Sireger I.Z."/>
            <person name="Indrioko S."/>
            <person name="Kosugi Y."/>
            <person name="Izuno A."/>
            <person name="Isagi Y."/>
            <person name="Lee S.L."/>
            <person name="Shimizu K.K."/>
        </authorList>
    </citation>
    <scope>NUCLEOTIDE SEQUENCE [LARGE SCALE GENOMIC DNA]</scope>
    <source>
        <strain evidence="1">214</strain>
    </source>
</reference>
<proteinExistence type="predicted"/>
<accession>A0AAV5L6B8</accession>
<evidence type="ECO:0000313" key="1">
    <source>
        <dbReference type="EMBL" id="GKV32770.1"/>
    </source>
</evidence>
<organism evidence="1 2">
    <name type="scientific">Rubroshorea leprosula</name>
    <dbReference type="NCBI Taxonomy" id="152421"/>
    <lineage>
        <taxon>Eukaryota</taxon>
        <taxon>Viridiplantae</taxon>
        <taxon>Streptophyta</taxon>
        <taxon>Embryophyta</taxon>
        <taxon>Tracheophyta</taxon>
        <taxon>Spermatophyta</taxon>
        <taxon>Magnoliopsida</taxon>
        <taxon>eudicotyledons</taxon>
        <taxon>Gunneridae</taxon>
        <taxon>Pentapetalae</taxon>
        <taxon>rosids</taxon>
        <taxon>malvids</taxon>
        <taxon>Malvales</taxon>
        <taxon>Dipterocarpaceae</taxon>
        <taxon>Rubroshorea</taxon>
    </lineage>
</organism>
<gene>
    <name evidence="1" type="ORF">SLEP1_g41350</name>
</gene>
<keyword evidence="2" id="KW-1185">Reference proteome</keyword>
<name>A0AAV5L6B8_9ROSI</name>
<evidence type="ECO:0008006" key="3">
    <source>
        <dbReference type="Google" id="ProtNLM"/>
    </source>
</evidence>
<sequence>MKIVYRRREGRSATATKELGWSRGTLRLQWVTWVCGGGWQRE</sequence>
<evidence type="ECO:0000313" key="2">
    <source>
        <dbReference type="Proteomes" id="UP001054252"/>
    </source>
</evidence>
<dbReference type="EMBL" id="BPVZ01000097">
    <property type="protein sequence ID" value="GKV32770.1"/>
    <property type="molecule type" value="Genomic_DNA"/>
</dbReference>
<dbReference type="Proteomes" id="UP001054252">
    <property type="component" value="Unassembled WGS sequence"/>
</dbReference>
<comment type="caution">
    <text evidence="1">The sequence shown here is derived from an EMBL/GenBank/DDBJ whole genome shotgun (WGS) entry which is preliminary data.</text>
</comment>